<keyword evidence="3" id="KW-1185">Reference proteome</keyword>
<organism evidence="2 3">
    <name type="scientific">Apiospora aurea</name>
    <dbReference type="NCBI Taxonomy" id="335848"/>
    <lineage>
        <taxon>Eukaryota</taxon>
        <taxon>Fungi</taxon>
        <taxon>Dikarya</taxon>
        <taxon>Ascomycota</taxon>
        <taxon>Pezizomycotina</taxon>
        <taxon>Sordariomycetes</taxon>
        <taxon>Xylariomycetidae</taxon>
        <taxon>Amphisphaeriales</taxon>
        <taxon>Apiosporaceae</taxon>
        <taxon>Apiospora</taxon>
    </lineage>
</organism>
<accession>A0ABR1Q8Z1</accession>
<dbReference type="Proteomes" id="UP001391051">
    <property type="component" value="Unassembled WGS sequence"/>
</dbReference>
<evidence type="ECO:0008006" key="4">
    <source>
        <dbReference type="Google" id="ProtNLM"/>
    </source>
</evidence>
<evidence type="ECO:0000256" key="1">
    <source>
        <dbReference type="SAM" id="MobiDB-lite"/>
    </source>
</evidence>
<dbReference type="InterPro" id="IPR051678">
    <property type="entry name" value="AGP_Transferase"/>
</dbReference>
<evidence type="ECO:0000313" key="2">
    <source>
        <dbReference type="EMBL" id="KAK7948990.1"/>
    </source>
</evidence>
<reference evidence="2 3" key="1">
    <citation type="submission" date="2023-01" db="EMBL/GenBank/DDBJ databases">
        <title>Analysis of 21 Apiospora genomes using comparative genomics revels a genus with tremendous synthesis potential of carbohydrate active enzymes and secondary metabolites.</title>
        <authorList>
            <person name="Sorensen T."/>
        </authorList>
    </citation>
    <scope>NUCLEOTIDE SEQUENCE [LARGE SCALE GENOMIC DNA]</scope>
    <source>
        <strain evidence="2 3">CBS 24483</strain>
    </source>
</reference>
<dbReference type="RefSeq" id="XP_066698496.1">
    <property type="nucleotide sequence ID" value="XM_066846098.1"/>
</dbReference>
<proteinExistence type="predicted"/>
<dbReference type="PANTHER" id="PTHR21310:SF37">
    <property type="entry name" value="AMINOGLYCOSIDE PHOSPHOTRANSFERASE DOMAIN-CONTAINING PROTEIN"/>
    <property type="match status" value="1"/>
</dbReference>
<evidence type="ECO:0000313" key="3">
    <source>
        <dbReference type="Proteomes" id="UP001391051"/>
    </source>
</evidence>
<dbReference type="GeneID" id="92079160"/>
<dbReference type="SUPFAM" id="SSF56112">
    <property type="entry name" value="Protein kinase-like (PK-like)"/>
    <property type="match status" value="1"/>
</dbReference>
<gene>
    <name evidence="2" type="ORF">PG986_009876</name>
</gene>
<protein>
    <recommendedName>
        <fullName evidence="4">Aminoglycoside phosphotransferase domain-containing protein</fullName>
    </recommendedName>
</protein>
<dbReference type="EMBL" id="JAQQWE010000006">
    <property type="protein sequence ID" value="KAK7948990.1"/>
    <property type="molecule type" value="Genomic_DNA"/>
</dbReference>
<dbReference type="PANTHER" id="PTHR21310">
    <property type="entry name" value="AMINOGLYCOSIDE PHOSPHOTRANSFERASE-RELATED-RELATED"/>
    <property type="match status" value="1"/>
</dbReference>
<name>A0ABR1Q8Z1_9PEZI</name>
<comment type="caution">
    <text evidence="2">The sequence shown here is derived from an EMBL/GenBank/DDBJ whole genome shotgun (WGS) entry which is preliminary data.</text>
</comment>
<sequence>MAARQDSDHLAWDQNDDTYDAAIAHIQETSISRIADFAGKIYGTPVSLVNKVTAGGFNVLYPLRVEGSSTNAILRMPLPNLYAFPTETKLAETATTRYLVEHTQLPVPSVYHHGIDPKFGSFMILQDLQSQRDMSDALGGPQEDPSERPILDPDIPVDRLRTLYLKLARCVVQLAQPTFPRIGALFETRPKVYEVSERPITLNMNNMVQMSNIPRSIFPPKGTTYATADEWYVQLAEMQLATLLFQHNDIVSSEDDCRTKYVARQLFRRLAKQGRLSSLGFAEDTWSGRSQCAGAYFRPANILVDEEADEKILGVIDWEFAYVAPTQFALDPPWWLLLEAPEKWEDGLEDWSGHYDNRLGTWLAAMEEAEEAGDELGGLGSGAPRLSAYMRESWETGRFWLNYAARKSWAFDAIYWTYLDEQFFGERTAEDDVSEEELWKTRVHLLTQEEREGMEPLVHIKMEESKHRALVEWDPAEARQRLSSFLFD</sequence>
<feature type="region of interest" description="Disordered" evidence="1">
    <location>
        <begin position="133"/>
        <end position="152"/>
    </location>
</feature>
<dbReference type="InterPro" id="IPR011009">
    <property type="entry name" value="Kinase-like_dom_sf"/>
</dbReference>